<dbReference type="HOGENOM" id="CLU_689473_0_0_1"/>
<accession>A7SLS0</accession>
<reference evidence="2 3" key="1">
    <citation type="journal article" date="2007" name="Science">
        <title>Sea anemone genome reveals ancestral eumetazoan gene repertoire and genomic organization.</title>
        <authorList>
            <person name="Putnam N.H."/>
            <person name="Srivastava M."/>
            <person name="Hellsten U."/>
            <person name="Dirks B."/>
            <person name="Chapman J."/>
            <person name="Salamov A."/>
            <person name="Terry A."/>
            <person name="Shapiro H."/>
            <person name="Lindquist E."/>
            <person name="Kapitonov V.V."/>
            <person name="Jurka J."/>
            <person name="Genikhovich G."/>
            <person name="Grigoriev I.V."/>
            <person name="Lucas S.M."/>
            <person name="Steele R.E."/>
            <person name="Finnerty J.R."/>
            <person name="Technau U."/>
            <person name="Martindale M.Q."/>
            <person name="Rokhsar D.S."/>
        </authorList>
    </citation>
    <scope>NUCLEOTIDE SEQUENCE [LARGE SCALE GENOMIC DNA]</scope>
    <source>
        <strain evidence="3">CH2 X CH6</strain>
    </source>
</reference>
<protein>
    <submittedName>
        <fullName evidence="2">Uncharacterized protein</fullName>
    </submittedName>
</protein>
<dbReference type="InParanoid" id="A7SLS0"/>
<evidence type="ECO:0000313" key="2">
    <source>
        <dbReference type="EMBL" id="EDO35360.1"/>
    </source>
</evidence>
<feature type="region of interest" description="Disordered" evidence="1">
    <location>
        <begin position="343"/>
        <end position="362"/>
    </location>
</feature>
<sequence>MPVGHFHELSELRRLVRCIVNSFKKLRLMRYLFKFEYYSYKKMALFRGGFDNSTVTAHLSLQAKSNKSPLSVKQWSALFAMNDSEAVKTSDHALLDFVSLATSNIKLALGRPVKPKRKVNHRKYLQRQLCGKASRTLSPMVNPIEFVNFTKPEDEDRQRAIQSDGKMQRVCSAASDVPKRSYAKRDQVKVFLQKPKAQGSASAIADVKKFPAADCNADTPSPFKKRKRGGSADTNKNSRVNASFNRQSHFHHGMNTDLHQRGEAEIFEWFGPEFDDLLERWSEVSESTSTDSIKSGPLSDTSSAADPYSPNSISDNSENCTAFEDAFYEQLMRFSASMAPQRNASCSDHKHAPRNIGSPQVAQPYYGPEHFLPGYSNYNQFFANSDGIVPQLNIDYSALS</sequence>
<gene>
    <name evidence="2" type="ORF">NEMVEDRAFT_v1g214250</name>
</gene>
<dbReference type="Proteomes" id="UP000001593">
    <property type="component" value="Unassembled WGS sequence"/>
</dbReference>
<dbReference type="PANTHER" id="PTHR33766:SF1">
    <property type="entry name" value="PROTEIN FAM181A"/>
    <property type="match status" value="1"/>
</dbReference>
<feature type="region of interest" description="Disordered" evidence="1">
    <location>
        <begin position="288"/>
        <end position="317"/>
    </location>
</feature>
<name>A7SLS0_NEMVE</name>
<dbReference type="STRING" id="45351.A7SLS0"/>
<proteinExistence type="predicted"/>
<feature type="region of interest" description="Disordered" evidence="1">
    <location>
        <begin position="215"/>
        <end position="240"/>
    </location>
</feature>
<dbReference type="InterPro" id="IPR029359">
    <property type="entry name" value="FAM181"/>
</dbReference>
<dbReference type="AlphaFoldDB" id="A7SLS0"/>
<organism evidence="2 3">
    <name type="scientific">Nematostella vectensis</name>
    <name type="common">Starlet sea anemone</name>
    <dbReference type="NCBI Taxonomy" id="45351"/>
    <lineage>
        <taxon>Eukaryota</taxon>
        <taxon>Metazoa</taxon>
        <taxon>Cnidaria</taxon>
        <taxon>Anthozoa</taxon>
        <taxon>Hexacorallia</taxon>
        <taxon>Actiniaria</taxon>
        <taxon>Edwardsiidae</taxon>
        <taxon>Nematostella</taxon>
    </lineage>
</organism>
<dbReference type="EMBL" id="DS469701">
    <property type="protein sequence ID" value="EDO35360.1"/>
    <property type="molecule type" value="Genomic_DNA"/>
</dbReference>
<keyword evidence="3" id="KW-1185">Reference proteome</keyword>
<evidence type="ECO:0000256" key="1">
    <source>
        <dbReference type="SAM" id="MobiDB-lite"/>
    </source>
</evidence>
<dbReference type="eggNOG" id="ENOG502QS8E">
    <property type="taxonomic scope" value="Eukaryota"/>
</dbReference>
<dbReference type="PANTHER" id="PTHR33766">
    <property type="entry name" value="PROTEIN FAM181B"/>
    <property type="match status" value="1"/>
</dbReference>
<evidence type="ECO:0000313" key="3">
    <source>
        <dbReference type="Proteomes" id="UP000001593"/>
    </source>
</evidence>